<dbReference type="GO" id="GO:0005886">
    <property type="term" value="C:plasma membrane"/>
    <property type="evidence" value="ECO:0007669"/>
    <property type="project" value="UniProtKB-SubCell"/>
</dbReference>
<evidence type="ECO:0000256" key="4">
    <source>
        <dbReference type="ARBA" id="ARBA00022927"/>
    </source>
</evidence>
<dbReference type="PANTHER" id="PTHR45657:SF1">
    <property type="entry name" value="CRAL-TRIO DOMAIN-CONTAINING PROTEIN YKL091C-RELATED"/>
    <property type="match status" value="1"/>
</dbReference>
<keyword evidence="4" id="KW-0813">Transport</keyword>
<dbReference type="SUPFAM" id="SSF52087">
    <property type="entry name" value="CRAL/TRIO domain"/>
    <property type="match status" value="1"/>
</dbReference>
<evidence type="ECO:0000256" key="2">
    <source>
        <dbReference type="ARBA" id="ARBA00004395"/>
    </source>
</evidence>
<comment type="subcellular location">
    <subcellularLocation>
        <location evidence="1">Cell membrane</location>
        <topology evidence="1">Peripheral membrane protein</topology>
    </subcellularLocation>
    <subcellularLocation>
        <location evidence="2">Golgi apparatus membrane</location>
        <topology evidence="2">Peripheral membrane protein</topology>
    </subcellularLocation>
</comment>
<keyword evidence="4" id="KW-0653">Protein transport</keyword>
<organism evidence="8 9">
    <name type="scientific">Acer saccharum</name>
    <name type="common">Sugar maple</name>
    <dbReference type="NCBI Taxonomy" id="4024"/>
    <lineage>
        <taxon>Eukaryota</taxon>
        <taxon>Viridiplantae</taxon>
        <taxon>Streptophyta</taxon>
        <taxon>Embryophyta</taxon>
        <taxon>Tracheophyta</taxon>
        <taxon>Spermatophyta</taxon>
        <taxon>Magnoliopsida</taxon>
        <taxon>eudicotyledons</taxon>
        <taxon>Gunneridae</taxon>
        <taxon>Pentapetalae</taxon>
        <taxon>rosids</taxon>
        <taxon>malvids</taxon>
        <taxon>Sapindales</taxon>
        <taxon>Sapindaceae</taxon>
        <taxon>Hippocastanoideae</taxon>
        <taxon>Acereae</taxon>
        <taxon>Acer</taxon>
    </lineage>
</organism>
<keyword evidence="9" id="KW-1185">Reference proteome</keyword>
<feature type="domain" description="CRAL-TRIO" evidence="7">
    <location>
        <begin position="56"/>
        <end position="169"/>
    </location>
</feature>
<dbReference type="CDD" id="cd00170">
    <property type="entry name" value="SEC14"/>
    <property type="match status" value="1"/>
</dbReference>
<name>A0AA39VT78_ACESA</name>
<evidence type="ECO:0000256" key="1">
    <source>
        <dbReference type="ARBA" id="ARBA00004202"/>
    </source>
</evidence>
<dbReference type="InterPro" id="IPR001251">
    <property type="entry name" value="CRAL-TRIO_dom"/>
</dbReference>
<dbReference type="GO" id="GO:0000139">
    <property type="term" value="C:Golgi membrane"/>
    <property type="evidence" value="ECO:0007669"/>
    <property type="project" value="UniProtKB-SubCell"/>
</dbReference>
<evidence type="ECO:0000313" key="8">
    <source>
        <dbReference type="EMBL" id="KAK0592195.1"/>
    </source>
</evidence>
<dbReference type="GO" id="GO:0015031">
    <property type="term" value="P:protein transport"/>
    <property type="evidence" value="ECO:0007669"/>
    <property type="project" value="UniProtKB-KW"/>
</dbReference>
<evidence type="ECO:0000256" key="6">
    <source>
        <dbReference type="ARBA" id="ARBA00038020"/>
    </source>
</evidence>
<dbReference type="Gene3D" id="3.40.525.10">
    <property type="entry name" value="CRAL-TRIO lipid binding domain"/>
    <property type="match status" value="1"/>
</dbReference>
<evidence type="ECO:0000256" key="3">
    <source>
        <dbReference type="ARBA" id="ARBA00022475"/>
    </source>
</evidence>
<reference evidence="8" key="1">
    <citation type="journal article" date="2022" name="Plant J.">
        <title>Strategies of tolerance reflected in two North American maple genomes.</title>
        <authorList>
            <person name="McEvoy S.L."/>
            <person name="Sezen U.U."/>
            <person name="Trouern-Trend A."/>
            <person name="McMahon S.M."/>
            <person name="Schaberg P.G."/>
            <person name="Yang J."/>
            <person name="Wegrzyn J.L."/>
            <person name="Swenson N.G."/>
        </authorList>
    </citation>
    <scope>NUCLEOTIDE SEQUENCE</scope>
    <source>
        <strain evidence="8">NS2018</strain>
    </source>
</reference>
<dbReference type="PROSITE" id="PS50191">
    <property type="entry name" value="CRAL_TRIO"/>
    <property type="match status" value="1"/>
</dbReference>
<sequence>MEPTGNSVMPYEVSLGSLSDIGSDDEVNCAESRASDLILDSKHFRSGKHDSPSNKIVEALDGLKNFNKPAKDLIQHLKKIDGDNYPKILNQMFIINAGSGFRLLWSTVKSFLDPKNTVKIHLPEFIGGTCTYTDKGGCMHSDKGPWNDPDIMKEDTEDALYGAHVYYANTMMKGHYHQLAIAPPMLSGPNYISMMKRMANLEEKVNILTIKPATMPPEKVEMLNAAVNRVNAFEEELSATKKVALFIFSWASPSLQTVSWFLQSMQHSRAHRQTLSVIQPSDLSKSENFDHSSSLGNHVTHHPGGLDHMHLLCLELTLRQLKILPPLLGY</sequence>
<dbReference type="InterPro" id="IPR036865">
    <property type="entry name" value="CRAL-TRIO_dom_sf"/>
</dbReference>
<gene>
    <name evidence="8" type="ORF">LWI29_014994</name>
</gene>
<proteinExistence type="inferred from homology"/>
<dbReference type="Proteomes" id="UP001168877">
    <property type="component" value="Unassembled WGS sequence"/>
</dbReference>
<comment type="similarity">
    <text evidence="6">Belongs to the SFH family.</text>
</comment>
<dbReference type="Pfam" id="PF00650">
    <property type="entry name" value="CRAL_TRIO"/>
    <property type="match status" value="1"/>
</dbReference>
<keyword evidence="5" id="KW-0333">Golgi apparatus</keyword>
<reference evidence="8" key="2">
    <citation type="submission" date="2023-06" db="EMBL/GenBank/DDBJ databases">
        <authorList>
            <person name="Swenson N.G."/>
            <person name="Wegrzyn J.L."/>
            <person name="Mcevoy S.L."/>
        </authorList>
    </citation>
    <scope>NUCLEOTIDE SEQUENCE</scope>
    <source>
        <strain evidence="8">NS2018</strain>
        <tissue evidence="8">Leaf</tissue>
    </source>
</reference>
<comment type="caution">
    <text evidence="8">The sequence shown here is derived from an EMBL/GenBank/DDBJ whole genome shotgun (WGS) entry which is preliminary data.</text>
</comment>
<dbReference type="InterPro" id="IPR051026">
    <property type="entry name" value="PI/PC_transfer"/>
</dbReference>
<evidence type="ECO:0000256" key="5">
    <source>
        <dbReference type="ARBA" id="ARBA00023034"/>
    </source>
</evidence>
<keyword evidence="3" id="KW-1003">Cell membrane</keyword>
<evidence type="ECO:0000313" key="9">
    <source>
        <dbReference type="Proteomes" id="UP001168877"/>
    </source>
</evidence>
<dbReference type="EMBL" id="JAUESC010000380">
    <property type="protein sequence ID" value="KAK0592195.1"/>
    <property type="molecule type" value="Genomic_DNA"/>
</dbReference>
<keyword evidence="3" id="KW-0472">Membrane</keyword>
<dbReference type="AlphaFoldDB" id="A0AA39VT78"/>
<dbReference type="PANTHER" id="PTHR45657">
    <property type="entry name" value="CRAL-TRIO DOMAIN-CONTAINING PROTEIN YKL091C-RELATED"/>
    <property type="match status" value="1"/>
</dbReference>
<evidence type="ECO:0000259" key="7">
    <source>
        <dbReference type="PROSITE" id="PS50191"/>
    </source>
</evidence>
<accession>A0AA39VT78</accession>
<protein>
    <recommendedName>
        <fullName evidence="7">CRAL-TRIO domain-containing protein</fullName>
    </recommendedName>
</protein>